<dbReference type="EMBL" id="JACIDC010000017">
    <property type="protein sequence ID" value="MBB4041963.1"/>
    <property type="molecule type" value="Genomic_DNA"/>
</dbReference>
<dbReference type="GO" id="GO:0042597">
    <property type="term" value="C:periplasmic space"/>
    <property type="evidence" value="ECO:0007669"/>
    <property type="project" value="InterPro"/>
</dbReference>
<keyword evidence="5" id="KW-1185">Reference proteome</keyword>
<reference evidence="4 5" key="1">
    <citation type="submission" date="2020-08" db="EMBL/GenBank/DDBJ databases">
        <title>Genomic Encyclopedia of Type Strains, Phase IV (KMG-IV): sequencing the most valuable type-strain genomes for metagenomic binning, comparative biology and taxonomic classification.</title>
        <authorList>
            <person name="Goeker M."/>
        </authorList>
    </citation>
    <scope>NUCLEOTIDE SEQUENCE [LARGE SCALE GENOMIC DNA]</scope>
    <source>
        <strain evidence="4 5">DSM 15743</strain>
    </source>
</reference>
<organism evidence="4 5">
    <name type="scientific">Microvirga flocculans</name>
    <dbReference type="NCBI Taxonomy" id="217168"/>
    <lineage>
        <taxon>Bacteria</taxon>
        <taxon>Pseudomonadati</taxon>
        <taxon>Pseudomonadota</taxon>
        <taxon>Alphaproteobacteria</taxon>
        <taxon>Hyphomicrobiales</taxon>
        <taxon>Methylobacteriaceae</taxon>
        <taxon>Microvirga</taxon>
    </lineage>
</organism>
<evidence type="ECO:0000256" key="1">
    <source>
        <dbReference type="ARBA" id="ARBA00022729"/>
    </source>
</evidence>
<dbReference type="Proteomes" id="UP000519439">
    <property type="component" value="Unassembled WGS sequence"/>
</dbReference>
<evidence type="ECO:0000313" key="4">
    <source>
        <dbReference type="EMBL" id="MBB4041963.1"/>
    </source>
</evidence>
<sequence>MAGAAGRAIGCATAARSPLRVLLPMLLLALPISAAYGQGTGYLIPSPGKENVQAKPRYECGTPGAPIVTLDTQSKYKQSDAQRATIDEEAEEAYSEAVEPLRDYGRNLAKIANAYVKSSPRNTAAAACALVWLDAWASANAMTDMRSKQALFNLGQALGGFALAYLQIRNAPGLADEPKKRVESWLKTLGRNVVEAKEGAQGVSGRNNHRYWAGLAATAAGIASGDRTLTDWGIASARIGLAQITPEGTLPLELKRGKRARDYHIYAAEPLVATAELARSRGLNLYAEQSGALSRLVNRVVLSLDDPSFFDQAAGTRQEPYPGDGTIPGNRIAWLEIYQSRFPSSGIEAVLAPRRPVASSAIGGNTTLLFHGRD</sequence>
<dbReference type="Gene3D" id="1.50.10.100">
    <property type="entry name" value="Chondroitin AC/alginate lyase"/>
    <property type="match status" value="1"/>
</dbReference>
<keyword evidence="1" id="KW-0732">Signal</keyword>
<evidence type="ECO:0000256" key="2">
    <source>
        <dbReference type="ARBA" id="ARBA00023239"/>
    </source>
</evidence>
<proteinExistence type="predicted"/>
<gene>
    <name evidence="4" type="ORF">GGR34_003647</name>
</gene>
<protein>
    <submittedName>
        <fullName evidence="4">Poly(Beta-D-mannuronate) lyase</fullName>
        <ecNumber evidence="4">4.2.2.3</ecNumber>
    </submittedName>
</protein>
<evidence type="ECO:0000259" key="3">
    <source>
        <dbReference type="Pfam" id="PF05426"/>
    </source>
</evidence>
<dbReference type="SUPFAM" id="SSF48230">
    <property type="entry name" value="Chondroitin AC/alginate lyase"/>
    <property type="match status" value="1"/>
</dbReference>
<evidence type="ECO:0000313" key="5">
    <source>
        <dbReference type="Proteomes" id="UP000519439"/>
    </source>
</evidence>
<accession>A0A7W6IIA4</accession>
<dbReference type="AlphaFoldDB" id="A0A7W6IIA4"/>
<comment type="caution">
    <text evidence="4">The sequence shown here is derived from an EMBL/GenBank/DDBJ whole genome shotgun (WGS) entry which is preliminary data.</text>
</comment>
<dbReference type="InterPro" id="IPR008929">
    <property type="entry name" value="Chondroitin_lyas"/>
</dbReference>
<dbReference type="GO" id="GO:0045135">
    <property type="term" value="F:poly(beta-D-mannuronate) lyase activity"/>
    <property type="evidence" value="ECO:0007669"/>
    <property type="project" value="UniProtKB-EC"/>
</dbReference>
<name>A0A7W6IIA4_9HYPH</name>
<dbReference type="Pfam" id="PF05426">
    <property type="entry name" value="Alginate_lyase"/>
    <property type="match status" value="1"/>
</dbReference>
<dbReference type="EC" id="4.2.2.3" evidence="4"/>
<dbReference type="RefSeq" id="WP_084021119.1">
    <property type="nucleotide sequence ID" value="NZ_JACIDC010000017.1"/>
</dbReference>
<feature type="domain" description="Alginate lyase" evidence="3">
    <location>
        <begin position="163"/>
        <end position="310"/>
    </location>
</feature>
<keyword evidence="2 4" id="KW-0456">Lyase</keyword>
<dbReference type="InterPro" id="IPR008397">
    <property type="entry name" value="Alginate_lyase_dom"/>
</dbReference>